<dbReference type="EMBL" id="BAEQ01000023">
    <property type="protein sequence ID" value="GAC28210.1"/>
    <property type="molecule type" value="Genomic_DNA"/>
</dbReference>
<dbReference type="GO" id="GO:0016788">
    <property type="term" value="F:hydrolase activity, acting on ester bonds"/>
    <property type="evidence" value="ECO:0007669"/>
    <property type="project" value="UniProtKB-ARBA"/>
</dbReference>
<dbReference type="STRING" id="1121922.GCA_000428905_00649"/>
<organism evidence="2 3">
    <name type="scientific">Brumicola pallidula DSM 14239 = ACAM 615</name>
    <dbReference type="NCBI Taxonomy" id="1121922"/>
    <lineage>
        <taxon>Bacteria</taxon>
        <taxon>Pseudomonadati</taxon>
        <taxon>Pseudomonadota</taxon>
        <taxon>Gammaproteobacteria</taxon>
        <taxon>Alteromonadales</taxon>
        <taxon>Alteromonadaceae</taxon>
        <taxon>Brumicola</taxon>
    </lineage>
</organism>
<keyword evidence="1" id="KW-1133">Transmembrane helix</keyword>
<accession>K6ZY15</accession>
<keyword evidence="1" id="KW-0812">Transmembrane</keyword>
<evidence type="ECO:0000313" key="3">
    <source>
        <dbReference type="Proteomes" id="UP000006251"/>
    </source>
</evidence>
<evidence type="ECO:0000313" key="2">
    <source>
        <dbReference type="EMBL" id="GAC28210.1"/>
    </source>
</evidence>
<proteinExistence type="predicted"/>
<feature type="transmembrane region" description="Helical" evidence="1">
    <location>
        <begin position="24"/>
        <end position="45"/>
    </location>
</feature>
<reference evidence="3" key="1">
    <citation type="journal article" date="2014" name="Environ. Microbiol.">
        <title>Comparative genomics of the marine bacterial genus Glaciecola reveals the high degree of genomic diversity and genomic characteristic for cold adaptation.</title>
        <authorList>
            <person name="Qin Q.L."/>
            <person name="Xie B.B."/>
            <person name="Yu Y."/>
            <person name="Shu Y.L."/>
            <person name="Rong J.C."/>
            <person name="Zhang Y.J."/>
            <person name="Zhao D.L."/>
            <person name="Chen X.L."/>
            <person name="Zhang X.Y."/>
            <person name="Chen B."/>
            <person name="Zhou B.C."/>
            <person name="Zhang Y.Z."/>
        </authorList>
    </citation>
    <scope>NUCLEOTIDE SEQUENCE [LARGE SCALE GENOMIC DNA]</scope>
    <source>
        <strain evidence="3">ACAM 615</strain>
    </source>
</reference>
<name>K6ZY15_9ALTE</name>
<gene>
    <name evidence="2" type="ORF">GPAL_1337</name>
</gene>
<sequence>MKLSKMKKTNMKHNKSAPASRQRFIFYIIALFIPLLFFVVLEVGLRLVGFGQQVPLFIENPAHPSYQLPRPDVMSRYFPINAPTPSVTMEANFILKQKPKNGYRVIVQGGSTAAGFPYGLGASIAGTLDQRLKPSMPGRYVEVLNTAMSAINSYTLLDFADEIIAQQPDVVLIYAGHNEFLGILGVGSNYTAMGSGITTRWFLSLKDYRVFQLLQRVYFGLSSSDGSSSVAVNTDPKDILKDISTELQSGQQSRTFMAKVAKNKAIAKDSSIYYAGLEQFESNMSALLAKYSKAGIQVYISTIASNHADQAPFSSLPIESRFSNTTTALFDNTAGLNQQQRIQDLQSASSTLSSSTSADLHFKIAKLALQLQQVQIAKNHFALAVEHDQLRFRAPLAINEIIRKLAMQNSAVLVDSENQLAIRSPKGIVGSSMMLEHLHPNLQGYFVISNAFYQSMVENANIKPFANVSIERAWAERLMLAQEEYYGFATILNLLSDYPFTTQATTPSLPKPADWQQQAGQDFFLKKTSWLQMMQLSLNRYQSEDDQRMVAKTIQILADALPHNGLYNLQIAEIKFKQKRLNESLYYYQRAKLAGAIGIAIDGNIALIERALPNIH</sequence>
<dbReference type="Gene3D" id="3.40.50.1110">
    <property type="entry name" value="SGNH hydrolase"/>
    <property type="match status" value="1"/>
</dbReference>
<dbReference type="AlphaFoldDB" id="K6ZY15"/>
<protein>
    <recommendedName>
        <fullName evidence="4">SGNH hydrolase-type esterase domain-containing protein</fullName>
    </recommendedName>
</protein>
<dbReference type="InterPro" id="IPR036514">
    <property type="entry name" value="SGNH_hydro_sf"/>
</dbReference>
<keyword evidence="3" id="KW-1185">Reference proteome</keyword>
<dbReference type="Proteomes" id="UP000006251">
    <property type="component" value="Unassembled WGS sequence"/>
</dbReference>
<comment type="caution">
    <text evidence="2">The sequence shown here is derived from an EMBL/GenBank/DDBJ whole genome shotgun (WGS) entry which is preliminary data.</text>
</comment>
<evidence type="ECO:0000256" key="1">
    <source>
        <dbReference type="SAM" id="Phobius"/>
    </source>
</evidence>
<evidence type="ECO:0008006" key="4">
    <source>
        <dbReference type="Google" id="ProtNLM"/>
    </source>
</evidence>
<keyword evidence="1" id="KW-0472">Membrane</keyword>
<dbReference type="SUPFAM" id="SSF52266">
    <property type="entry name" value="SGNH hydrolase"/>
    <property type="match status" value="1"/>
</dbReference>